<accession>A0A6A6KLF1</accession>
<reference evidence="9 10" key="1">
    <citation type="journal article" date="2020" name="Mol. Plant">
        <title>The Chromosome-Based Rubber Tree Genome Provides New Insights into Spurge Genome Evolution and Rubber Biosynthesis.</title>
        <authorList>
            <person name="Liu J."/>
            <person name="Shi C."/>
            <person name="Shi C.C."/>
            <person name="Li W."/>
            <person name="Zhang Q.J."/>
            <person name="Zhang Y."/>
            <person name="Li K."/>
            <person name="Lu H.F."/>
            <person name="Shi C."/>
            <person name="Zhu S.T."/>
            <person name="Xiao Z.Y."/>
            <person name="Nan H."/>
            <person name="Yue Y."/>
            <person name="Zhu X.G."/>
            <person name="Wu Y."/>
            <person name="Hong X.N."/>
            <person name="Fan G.Y."/>
            <person name="Tong Y."/>
            <person name="Zhang D."/>
            <person name="Mao C.L."/>
            <person name="Liu Y.L."/>
            <person name="Hao S.J."/>
            <person name="Liu W.Q."/>
            <person name="Lv M.Q."/>
            <person name="Zhang H.B."/>
            <person name="Liu Y."/>
            <person name="Hu-Tang G.R."/>
            <person name="Wang J.P."/>
            <person name="Wang J.H."/>
            <person name="Sun Y.H."/>
            <person name="Ni S.B."/>
            <person name="Chen W.B."/>
            <person name="Zhang X.C."/>
            <person name="Jiao Y.N."/>
            <person name="Eichler E.E."/>
            <person name="Li G.H."/>
            <person name="Liu X."/>
            <person name="Gao L.Z."/>
        </authorList>
    </citation>
    <scope>NUCLEOTIDE SEQUENCE [LARGE SCALE GENOMIC DNA]</scope>
    <source>
        <strain evidence="10">cv. GT1</strain>
        <tissue evidence="9">Leaf</tissue>
    </source>
</reference>
<dbReference type="InterPro" id="IPR033917">
    <property type="entry name" value="ML_PG-PI_TP"/>
</dbReference>
<dbReference type="InterPro" id="IPR036249">
    <property type="entry name" value="Thioredoxin-like_sf"/>
</dbReference>
<evidence type="ECO:0000256" key="7">
    <source>
        <dbReference type="SAM" id="SignalP"/>
    </source>
</evidence>
<keyword evidence="6" id="KW-0445">Lipid transport</keyword>
<evidence type="ECO:0000256" key="1">
    <source>
        <dbReference type="ARBA" id="ARBA00002053"/>
    </source>
</evidence>
<dbReference type="Proteomes" id="UP000467840">
    <property type="component" value="Chromosome 8"/>
</dbReference>
<dbReference type="Gene3D" id="2.60.40.770">
    <property type="match status" value="1"/>
</dbReference>
<dbReference type="PANTHER" id="PTHR11306">
    <property type="entry name" value="NIEMANN PICK TYPE C2 PROTEIN NPC2-RELATED"/>
    <property type="match status" value="1"/>
</dbReference>
<dbReference type="GO" id="GO:0032934">
    <property type="term" value="F:sterol binding"/>
    <property type="evidence" value="ECO:0007669"/>
    <property type="project" value="InterPro"/>
</dbReference>
<evidence type="ECO:0000256" key="4">
    <source>
        <dbReference type="ARBA" id="ARBA00022448"/>
    </source>
</evidence>
<dbReference type="GO" id="GO:0032366">
    <property type="term" value="P:intracellular sterol transport"/>
    <property type="evidence" value="ECO:0007669"/>
    <property type="project" value="InterPro"/>
</dbReference>
<name>A0A6A6KLF1_HEVBR</name>
<dbReference type="CDD" id="cd00917">
    <property type="entry name" value="PG-PI_TP"/>
    <property type="match status" value="1"/>
</dbReference>
<comment type="subunit">
    <text evidence="3">Monomer.</text>
</comment>
<keyword evidence="4" id="KW-0813">Transport</keyword>
<dbReference type="EMBL" id="JAAGAX010000016">
    <property type="protein sequence ID" value="KAF2289597.1"/>
    <property type="molecule type" value="Genomic_DNA"/>
</dbReference>
<dbReference type="InterPro" id="IPR002109">
    <property type="entry name" value="Glutaredoxin"/>
</dbReference>
<evidence type="ECO:0000256" key="2">
    <source>
        <dbReference type="ARBA" id="ARBA00006370"/>
    </source>
</evidence>
<keyword evidence="10" id="KW-1185">Reference proteome</keyword>
<dbReference type="AlphaFoldDB" id="A0A6A6KLF1"/>
<dbReference type="PANTHER" id="PTHR11306:SF0">
    <property type="entry name" value="PHOSPHATIDYLGLYCEROL_PHOSPHATIDYLINOSITOL TRANSFER PROTEIN"/>
    <property type="match status" value="1"/>
</dbReference>
<evidence type="ECO:0000256" key="3">
    <source>
        <dbReference type="ARBA" id="ARBA00011245"/>
    </source>
</evidence>
<evidence type="ECO:0000259" key="8">
    <source>
        <dbReference type="SMART" id="SM00737"/>
    </source>
</evidence>
<feature type="signal peptide" evidence="7">
    <location>
        <begin position="1"/>
        <end position="26"/>
    </location>
</feature>
<proteinExistence type="inferred from homology"/>
<dbReference type="SMART" id="SM00737">
    <property type="entry name" value="ML"/>
    <property type="match status" value="1"/>
</dbReference>
<dbReference type="InterPro" id="IPR039670">
    <property type="entry name" value="NPC2-like"/>
</dbReference>
<dbReference type="Pfam" id="PF00462">
    <property type="entry name" value="Glutaredoxin"/>
    <property type="match status" value="1"/>
</dbReference>
<evidence type="ECO:0000256" key="6">
    <source>
        <dbReference type="ARBA" id="ARBA00023055"/>
    </source>
</evidence>
<dbReference type="PROSITE" id="PS51354">
    <property type="entry name" value="GLUTAREDOXIN_2"/>
    <property type="match status" value="1"/>
</dbReference>
<evidence type="ECO:0000313" key="10">
    <source>
        <dbReference type="Proteomes" id="UP000467840"/>
    </source>
</evidence>
<comment type="caution">
    <text evidence="9">The sequence shown here is derived from an EMBL/GenBank/DDBJ whole genome shotgun (WGS) entry which is preliminary data.</text>
</comment>
<organism evidence="9 10">
    <name type="scientific">Hevea brasiliensis</name>
    <name type="common">Para rubber tree</name>
    <name type="synonym">Siphonia brasiliensis</name>
    <dbReference type="NCBI Taxonomy" id="3981"/>
    <lineage>
        <taxon>Eukaryota</taxon>
        <taxon>Viridiplantae</taxon>
        <taxon>Streptophyta</taxon>
        <taxon>Embryophyta</taxon>
        <taxon>Tracheophyta</taxon>
        <taxon>Spermatophyta</taxon>
        <taxon>Magnoliopsida</taxon>
        <taxon>eudicotyledons</taxon>
        <taxon>Gunneridae</taxon>
        <taxon>Pentapetalae</taxon>
        <taxon>rosids</taxon>
        <taxon>fabids</taxon>
        <taxon>Malpighiales</taxon>
        <taxon>Euphorbiaceae</taxon>
        <taxon>Crotonoideae</taxon>
        <taxon>Micrandreae</taxon>
        <taxon>Hevea</taxon>
    </lineage>
</organism>
<comment type="similarity">
    <text evidence="2">Belongs to the NPC2 family.</text>
</comment>
<dbReference type="SUPFAM" id="SSF52833">
    <property type="entry name" value="Thioredoxin-like"/>
    <property type="match status" value="1"/>
</dbReference>
<dbReference type="Pfam" id="PF02221">
    <property type="entry name" value="E1_DerP2_DerF2"/>
    <property type="match status" value="1"/>
</dbReference>
<dbReference type="SUPFAM" id="SSF81296">
    <property type="entry name" value="E set domains"/>
    <property type="match status" value="1"/>
</dbReference>
<feature type="chain" id="PRO_5025464451" description="MD-2-related lipid-recognition domain-containing protein" evidence="7">
    <location>
        <begin position="27"/>
        <end position="377"/>
    </location>
</feature>
<gene>
    <name evidence="9" type="ORF">GH714_037384</name>
</gene>
<evidence type="ECO:0000256" key="5">
    <source>
        <dbReference type="ARBA" id="ARBA00022729"/>
    </source>
</evidence>
<keyword evidence="5 7" id="KW-0732">Signal</keyword>
<dbReference type="InterPro" id="IPR003172">
    <property type="entry name" value="ML_dom"/>
</dbReference>
<dbReference type="FunFam" id="2.60.40.770:FF:000002">
    <property type="entry name" value="putative phosphatidylglycerol/phosphatidylinositol transfer protein DDB_G0282179"/>
    <property type="match status" value="1"/>
</dbReference>
<comment type="function">
    <text evidence="1">Catalyzes the intermembrane transfer of phosphatidylglycerol and phosphatidylinositol.</text>
</comment>
<feature type="domain" description="MD-2-related lipid-recognition" evidence="8">
    <location>
        <begin position="29"/>
        <end position="144"/>
    </location>
</feature>
<evidence type="ECO:0000313" key="9">
    <source>
        <dbReference type="EMBL" id="KAF2289597.1"/>
    </source>
</evidence>
<dbReference type="Gene3D" id="3.40.30.10">
    <property type="entry name" value="Glutaredoxin"/>
    <property type="match status" value="1"/>
</dbReference>
<protein>
    <recommendedName>
        <fullName evidence="8">MD-2-related lipid-recognition domain-containing protein</fullName>
    </recommendedName>
</protein>
<sequence>MEMIHCKAIVSIFLLSITLILPFAQGTDVKYCNGKTDYDVKVKAVEISPNPVARGQPATFSISATTDEAISGGKLVIDVAYFGWHIHSETHDLCEETSCPVSDGDFLVSHSQVLPGFTPPGSYSLKMKMYDGKNHELTCIGFDFSIGQTQDMKSMKGRFLKKLRLIPSIHTLKHGLVSHLGSTDKFSNQKVQIPPVYIQEDHKINNLPQAITCNIGVSENFTELKDEETESELHFCDKEKITPFTVFDDKVRAIDNLESPVSSEITMEYDNANEAEMGAEEYPSLSHFEEKCPPEGSESVILYTTSLRSIRKTFEDCHTVLFLLESFKVEFCERDVSMHLEYREELWKILGGRVIPPRLFIKGRYIGELMTWLACTS</sequence>
<dbReference type="InterPro" id="IPR014756">
    <property type="entry name" value="Ig_E-set"/>
</dbReference>